<evidence type="ECO:0000313" key="5">
    <source>
        <dbReference type="EMBL" id="MEI4271126.1"/>
    </source>
</evidence>
<dbReference type="EMBL" id="JBAPLU010000004">
    <property type="protein sequence ID" value="MEI4271126.1"/>
    <property type="molecule type" value="Genomic_DNA"/>
</dbReference>
<dbReference type="InterPro" id="IPR050251">
    <property type="entry name" value="HpcH-HpaI_aldolase"/>
</dbReference>
<accession>A0ABU8DRR3</accession>
<evidence type="ECO:0000256" key="3">
    <source>
        <dbReference type="ARBA" id="ARBA00023239"/>
    </source>
</evidence>
<proteinExistence type="inferred from homology"/>
<dbReference type="Pfam" id="PF03328">
    <property type="entry name" value="HpcH_HpaI"/>
    <property type="match status" value="1"/>
</dbReference>
<feature type="domain" description="HpcH/HpaI aldolase/citrate lyase" evidence="4">
    <location>
        <begin position="18"/>
        <end position="236"/>
    </location>
</feature>
<protein>
    <submittedName>
        <fullName evidence="5">Aldolase/citrate lyase family protein</fullName>
    </submittedName>
</protein>
<comment type="caution">
    <text evidence="5">The sequence shown here is derived from an EMBL/GenBank/DDBJ whole genome shotgun (WGS) entry which is preliminary data.</text>
</comment>
<gene>
    <name evidence="5" type="ORF">TEK04_05285</name>
</gene>
<keyword evidence="3 5" id="KW-0456">Lyase</keyword>
<evidence type="ECO:0000259" key="4">
    <source>
        <dbReference type="Pfam" id="PF03328"/>
    </source>
</evidence>
<keyword evidence="2" id="KW-0479">Metal-binding</keyword>
<dbReference type="SUPFAM" id="SSF51621">
    <property type="entry name" value="Phosphoenolpyruvate/pyruvate domain"/>
    <property type="match status" value="1"/>
</dbReference>
<keyword evidence="6" id="KW-1185">Reference proteome</keyword>
<dbReference type="InterPro" id="IPR015813">
    <property type="entry name" value="Pyrv/PenolPyrv_kinase-like_dom"/>
</dbReference>
<comment type="similarity">
    <text evidence="1">Belongs to the HpcH/HpaI aldolase family.</text>
</comment>
<dbReference type="InterPro" id="IPR005000">
    <property type="entry name" value="Aldolase/citrate-lyase_domain"/>
</dbReference>
<dbReference type="Proteomes" id="UP001361570">
    <property type="component" value="Unassembled WGS sequence"/>
</dbReference>
<evidence type="ECO:0000256" key="2">
    <source>
        <dbReference type="ARBA" id="ARBA00022723"/>
    </source>
</evidence>
<sequence>MIALRDTWAAGGTAWGGWLLGADPLTAMTTAFAGFDYVGLDVQHGAPSAESVPGLVTAVLPWSAPLVRVSSNDAAEIGQVLDAGALGVIVPMVETAEEARAAVAACRYPPTGGRSFGPARARLLHGADYATRADELVLCLPMIETARGLANADEILGVPGVDGVYVGPADLSLGLGLRPLLDQDAAVFTDALTTITAAARRHGVAAGVHASAALAATRQEQGFTMITVGIDQTVLAEGLRAALDRSRSAGEA</sequence>
<evidence type="ECO:0000313" key="6">
    <source>
        <dbReference type="Proteomes" id="UP001361570"/>
    </source>
</evidence>
<dbReference type="Gene3D" id="3.20.20.60">
    <property type="entry name" value="Phosphoenolpyruvate-binding domains"/>
    <property type="match status" value="1"/>
</dbReference>
<dbReference type="InterPro" id="IPR040442">
    <property type="entry name" value="Pyrv_kinase-like_dom_sf"/>
</dbReference>
<name>A0ABU8DRR3_9ACTN</name>
<dbReference type="PANTHER" id="PTHR30502">
    <property type="entry name" value="2-KETO-3-DEOXY-L-RHAMNONATE ALDOLASE"/>
    <property type="match status" value="1"/>
</dbReference>
<organism evidence="5 6">
    <name type="scientific">Klenkia sesuvii</name>
    <dbReference type="NCBI Taxonomy" id="3103137"/>
    <lineage>
        <taxon>Bacteria</taxon>
        <taxon>Bacillati</taxon>
        <taxon>Actinomycetota</taxon>
        <taxon>Actinomycetes</taxon>
        <taxon>Geodermatophilales</taxon>
        <taxon>Geodermatophilaceae</taxon>
        <taxon>Klenkia</taxon>
    </lineage>
</organism>
<dbReference type="PANTHER" id="PTHR30502:SF0">
    <property type="entry name" value="PHOSPHOENOLPYRUVATE CARBOXYLASE FAMILY PROTEIN"/>
    <property type="match status" value="1"/>
</dbReference>
<dbReference type="GO" id="GO:0016829">
    <property type="term" value="F:lyase activity"/>
    <property type="evidence" value="ECO:0007669"/>
    <property type="project" value="UniProtKB-KW"/>
</dbReference>
<reference evidence="5 6" key="1">
    <citation type="submission" date="2024-03" db="EMBL/GenBank/DDBJ databases">
        <title>Draft genome sequence of Klenkia sp. LSe6-5.</title>
        <authorList>
            <person name="Duangmal K."/>
            <person name="Chantavorakit T."/>
        </authorList>
    </citation>
    <scope>NUCLEOTIDE SEQUENCE [LARGE SCALE GENOMIC DNA]</scope>
    <source>
        <strain evidence="5 6">LSe6-5</strain>
    </source>
</reference>
<dbReference type="RefSeq" id="WP_336403271.1">
    <property type="nucleotide sequence ID" value="NZ_JBAPLU010000004.1"/>
</dbReference>
<evidence type="ECO:0000256" key="1">
    <source>
        <dbReference type="ARBA" id="ARBA00005568"/>
    </source>
</evidence>